<dbReference type="Proteomes" id="UP000053477">
    <property type="component" value="Unassembled WGS sequence"/>
</dbReference>
<sequence length="198" mass="22578">MVSVRRSFVSPIDRISKHAVGPLSIKKIISEESWGRDPVTYTVENYDVEFVVRYSSRSKDSKENHGAFEPRLETHRIEDPNPVSLLWIISQNVAKVPLRSRVLLFFLHDVLKKTTIIQWSRERRKYNGRTKINSSTCLLYFSLVSTLAHALSGSSANALKQVRASWRSAIQIEDSCGSLLNASTQMCRNGIRKFLTHT</sequence>
<evidence type="ECO:0000313" key="1">
    <source>
        <dbReference type="EMBL" id="KLO09303.1"/>
    </source>
</evidence>
<protein>
    <submittedName>
        <fullName evidence="1">Uncharacterized protein</fullName>
    </submittedName>
</protein>
<dbReference type="InParanoid" id="A0A0H2RIN7"/>
<dbReference type="AlphaFoldDB" id="A0A0H2RIN7"/>
<accession>A0A0H2RIN7</accession>
<gene>
    <name evidence="1" type="ORF">SCHPADRAFT_572835</name>
</gene>
<keyword evidence="2" id="KW-1185">Reference proteome</keyword>
<evidence type="ECO:0000313" key="2">
    <source>
        <dbReference type="Proteomes" id="UP000053477"/>
    </source>
</evidence>
<organism evidence="1 2">
    <name type="scientific">Schizopora paradoxa</name>
    <dbReference type="NCBI Taxonomy" id="27342"/>
    <lineage>
        <taxon>Eukaryota</taxon>
        <taxon>Fungi</taxon>
        <taxon>Dikarya</taxon>
        <taxon>Basidiomycota</taxon>
        <taxon>Agaricomycotina</taxon>
        <taxon>Agaricomycetes</taxon>
        <taxon>Hymenochaetales</taxon>
        <taxon>Schizoporaceae</taxon>
        <taxon>Schizopora</taxon>
    </lineage>
</organism>
<reference evidence="1 2" key="1">
    <citation type="submission" date="2015-04" db="EMBL/GenBank/DDBJ databases">
        <title>Complete genome sequence of Schizopora paradoxa KUC8140, a cosmopolitan wood degrader in East Asia.</title>
        <authorList>
            <consortium name="DOE Joint Genome Institute"/>
            <person name="Min B."/>
            <person name="Park H."/>
            <person name="Jang Y."/>
            <person name="Kim J.-J."/>
            <person name="Kim K.H."/>
            <person name="Pangilinan J."/>
            <person name="Lipzen A."/>
            <person name="Riley R."/>
            <person name="Grigoriev I.V."/>
            <person name="Spatafora J.W."/>
            <person name="Choi I.-G."/>
        </authorList>
    </citation>
    <scope>NUCLEOTIDE SEQUENCE [LARGE SCALE GENOMIC DNA]</scope>
    <source>
        <strain evidence="1 2">KUC8140</strain>
    </source>
</reference>
<name>A0A0H2RIN7_9AGAM</name>
<dbReference type="EMBL" id="KQ086060">
    <property type="protein sequence ID" value="KLO09303.1"/>
    <property type="molecule type" value="Genomic_DNA"/>
</dbReference>
<proteinExistence type="predicted"/>